<evidence type="ECO:0000313" key="2">
    <source>
        <dbReference type="Proteomes" id="UP000729402"/>
    </source>
</evidence>
<dbReference type="EMBL" id="JAAALK010000290">
    <property type="protein sequence ID" value="KAG8046982.1"/>
    <property type="molecule type" value="Genomic_DNA"/>
</dbReference>
<reference evidence="1" key="1">
    <citation type="journal article" date="2021" name="bioRxiv">
        <title>Whole Genome Assembly and Annotation of Northern Wild Rice, Zizania palustris L., Supports a Whole Genome Duplication in the Zizania Genus.</title>
        <authorList>
            <person name="Haas M."/>
            <person name="Kono T."/>
            <person name="Macchietto M."/>
            <person name="Millas R."/>
            <person name="McGilp L."/>
            <person name="Shao M."/>
            <person name="Duquette J."/>
            <person name="Hirsch C.N."/>
            <person name="Kimball J."/>
        </authorList>
    </citation>
    <scope>NUCLEOTIDE SEQUENCE</scope>
    <source>
        <tissue evidence="1">Fresh leaf tissue</tissue>
    </source>
</reference>
<comment type="caution">
    <text evidence="1">The sequence shown here is derived from an EMBL/GenBank/DDBJ whole genome shotgun (WGS) entry which is preliminary data.</text>
</comment>
<dbReference type="Proteomes" id="UP000729402">
    <property type="component" value="Unassembled WGS sequence"/>
</dbReference>
<reference evidence="1" key="2">
    <citation type="submission" date="2021-02" db="EMBL/GenBank/DDBJ databases">
        <authorList>
            <person name="Kimball J.A."/>
            <person name="Haas M.W."/>
            <person name="Macchietto M."/>
            <person name="Kono T."/>
            <person name="Duquette J."/>
            <person name="Shao M."/>
        </authorList>
    </citation>
    <scope>NUCLEOTIDE SEQUENCE</scope>
    <source>
        <tissue evidence="1">Fresh leaf tissue</tissue>
    </source>
</reference>
<proteinExistence type="predicted"/>
<keyword evidence="2" id="KW-1185">Reference proteome</keyword>
<dbReference type="AlphaFoldDB" id="A0A8J5UWU0"/>
<sequence>MLVILLPQTIRLNMFWECHSKNTSMTDEVAKSSQIVQMLFIVHAPSHLLGSIYNQVIAYSPDLTVME</sequence>
<accession>A0A8J5UWU0</accession>
<protein>
    <submittedName>
        <fullName evidence="1">Uncharacterized protein</fullName>
    </submittedName>
</protein>
<evidence type="ECO:0000313" key="1">
    <source>
        <dbReference type="EMBL" id="KAG8046982.1"/>
    </source>
</evidence>
<gene>
    <name evidence="1" type="ORF">GUJ93_ZPchr0008g12879</name>
</gene>
<organism evidence="1 2">
    <name type="scientific">Zizania palustris</name>
    <name type="common">Northern wild rice</name>
    <dbReference type="NCBI Taxonomy" id="103762"/>
    <lineage>
        <taxon>Eukaryota</taxon>
        <taxon>Viridiplantae</taxon>
        <taxon>Streptophyta</taxon>
        <taxon>Embryophyta</taxon>
        <taxon>Tracheophyta</taxon>
        <taxon>Spermatophyta</taxon>
        <taxon>Magnoliopsida</taxon>
        <taxon>Liliopsida</taxon>
        <taxon>Poales</taxon>
        <taxon>Poaceae</taxon>
        <taxon>BOP clade</taxon>
        <taxon>Oryzoideae</taxon>
        <taxon>Oryzeae</taxon>
        <taxon>Zizaniinae</taxon>
        <taxon>Zizania</taxon>
    </lineage>
</organism>
<name>A0A8J5UWU0_ZIZPA</name>